<dbReference type="EMBL" id="JAKOGI010001435">
    <property type="protein sequence ID" value="KAJ8425633.1"/>
    <property type="molecule type" value="Genomic_DNA"/>
</dbReference>
<proteinExistence type="predicted"/>
<name>A0A9Q1GW38_9CARY</name>
<comment type="caution">
    <text evidence="2">The sequence shown here is derived from an EMBL/GenBank/DDBJ whole genome shotgun (WGS) entry which is preliminary data.</text>
</comment>
<sequence length="188" mass="21638">MLGFILAKQDRGERFERNFIINLVSCFFGRPKNCYCGKSIFKYIEDVNQIAFLDCYQFILDKMITSVRRYKESKATKGVHFDAPYFHFINKIVNIKFREPHELCHVIVEKEDHCEDVVRDQPNNFMKKDDSIPSYSLGLGLSQPDSQSPIPQPTSMPDPNTAGVNEDDGSEDHDDGAPLRFPLRTLLN</sequence>
<evidence type="ECO:0000313" key="3">
    <source>
        <dbReference type="Proteomes" id="UP001153076"/>
    </source>
</evidence>
<evidence type="ECO:0000313" key="2">
    <source>
        <dbReference type="EMBL" id="KAJ8425633.1"/>
    </source>
</evidence>
<feature type="compositionally biased region" description="Acidic residues" evidence="1">
    <location>
        <begin position="165"/>
        <end position="174"/>
    </location>
</feature>
<dbReference type="Proteomes" id="UP001153076">
    <property type="component" value="Unassembled WGS sequence"/>
</dbReference>
<dbReference type="AlphaFoldDB" id="A0A9Q1GW38"/>
<organism evidence="2 3">
    <name type="scientific">Carnegiea gigantea</name>
    <dbReference type="NCBI Taxonomy" id="171969"/>
    <lineage>
        <taxon>Eukaryota</taxon>
        <taxon>Viridiplantae</taxon>
        <taxon>Streptophyta</taxon>
        <taxon>Embryophyta</taxon>
        <taxon>Tracheophyta</taxon>
        <taxon>Spermatophyta</taxon>
        <taxon>Magnoliopsida</taxon>
        <taxon>eudicotyledons</taxon>
        <taxon>Gunneridae</taxon>
        <taxon>Pentapetalae</taxon>
        <taxon>Caryophyllales</taxon>
        <taxon>Cactineae</taxon>
        <taxon>Cactaceae</taxon>
        <taxon>Cactoideae</taxon>
        <taxon>Echinocereeae</taxon>
        <taxon>Carnegiea</taxon>
    </lineage>
</organism>
<protein>
    <submittedName>
        <fullName evidence="2">Uncharacterized protein</fullName>
    </submittedName>
</protein>
<reference evidence="2" key="1">
    <citation type="submission" date="2022-04" db="EMBL/GenBank/DDBJ databases">
        <title>Carnegiea gigantea Genome sequencing and assembly v2.</title>
        <authorList>
            <person name="Copetti D."/>
            <person name="Sanderson M.J."/>
            <person name="Burquez A."/>
            <person name="Wojciechowski M.F."/>
        </authorList>
    </citation>
    <scope>NUCLEOTIDE SEQUENCE</scope>
    <source>
        <strain evidence="2">SGP5-SGP5p</strain>
        <tissue evidence="2">Aerial part</tissue>
    </source>
</reference>
<evidence type="ECO:0000256" key="1">
    <source>
        <dbReference type="SAM" id="MobiDB-lite"/>
    </source>
</evidence>
<accession>A0A9Q1GW38</accession>
<dbReference type="OrthoDB" id="679318at2759"/>
<keyword evidence="3" id="KW-1185">Reference proteome</keyword>
<feature type="region of interest" description="Disordered" evidence="1">
    <location>
        <begin position="137"/>
        <end position="188"/>
    </location>
</feature>
<gene>
    <name evidence="2" type="ORF">Cgig2_024288</name>
</gene>